<dbReference type="PANTHER" id="PTHR10151">
    <property type="entry name" value="ECTONUCLEOTIDE PYROPHOSPHATASE/PHOSPHODIESTERASE"/>
    <property type="match status" value="1"/>
</dbReference>
<evidence type="ECO:0000256" key="3">
    <source>
        <dbReference type="ARBA" id="ARBA00022729"/>
    </source>
</evidence>
<evidence type="ECO:0000313" key="9">
    <source>
        <dbReference type="Proteomes" id="UP000198412"/>
    </source>
</evidence>
<dbReference type="PANTHER" id="PTHR10151:SF120">
    <property type="entry name" value="BIS(5'-ADENOSYL)-TRIPHOSPHATASE"/>
    <property type="match status" value="1"/>
</dbReference>
<dbReference type="EMBL" id="FZNX01000003">
    <property type="protein sequence ID" value="SNR62439.1"/>
    <property type="molecule type" value="Genomic_DNA"/>
</dbReference>
<keyword evidence="3 7" id="KW-0732">Signal</keyword>
<feature type="binding site" evidence="6">
    <location>
        <begin position="176"/>
        <end position="178"/>
    </location>
    <ligand>
        <name>substrate</name>
    </ligand>
</feature>
<dbReference type="NCBIfam" id="NF042991">
    <property type="entry name" value="alk_phos_PafA"/>
    <property type="match status" value="1"/>
</dbReference>
<evidence type="ECO:0000256" key="5">
    <source>
        <dbReference type="PIRSR" id="PIRSR031924-50"/>
    </source>
</evidence>
<dbReference type="GO" id="GO:0004035">
    <property type="term" value="F:alkaline phosphatase activity"/>
    <property type="evidence" value="ECO:0007669"/>
    <property type="project" value="InterPro"/>
</dbReference>
<dbReference type="Pfam" id="PF01663">
    <property type="entry name" value="Phosphodiest"/>
    <property type="match status" value="1"/>
</dbReference>
<feature type="active site" description="Phosphothreonine intermediate" evidence="5">
    <location>
        <position position="95"/>
    </location>
</feature>
<evidence type="ECO:0000256" key="6">
    <source>
        <dbReference type="PIRSR" id="PIRSR031924-51"/>
    </source>
</evidence>
<dbReference type="OrthoDB" id="9766127at2"/>
<feature type="binding site" evidence="6">
    <location>
        <position position="116"/>
    </location>
    <ligand>
        <name>substrate</name>
    </ligand>
</feature>
<feature type="chain" id="PRO_5012240973" evidence="7">
    <location>
        <begin position="23"/>
        <end position="561"/>
    </location>
</feature>
<evidence type="ECO:0000256" key="2">
    <source>
        <dbReference type="ARBA" id="ARBA00022723"/>
    </source>
</evidence>
<evidence type="ECO:0000256" key="1">
    <source>
        <dbReference type="ARBA" id="ARBA00022553"/>
    </source>
</evidence>
<dbReference type="GO" id="GO:0046872">
    <property type="term" value="F:metal ion binding"/>
    <property type="evidence" value="ECO:0007669"/>
    <property type="project" value="UniProtKB-KW"/>
</dbReference>
<evidence type="ECO:0000313" key="8">
    <source>
        <dbReference type="EMBL" id="SNR62439.1"/>
    </source>
</evidence>
<dbReference type="InterPro" id="IPR002591">
    <property type="entry name" value="Phosphodiest/P_Trfase"/>
</dbReference>
<protein>
    <submittedName>
        <fullName evidence="8">Type I phosphodiesterase / nucleotide pyrophosphatase</fullName>
    </submittedName>
</protein>
<gene>
    <name evidence="8" type="ORF">SAMN04488111_2126</name>
</gene>
<keyword evidence="9" id="KW-1185">Reference proteome</keyword>
<evidence type="ECO:0000256" key="7">
    <source>
        <dbReference type="SAM" id="SignalP"/>
    </source>
</evidence>
<dbReference type="RefSeq" id="WP_089378408.1">
    <property type="nucleotide sequence ID" value="NZ_FZNX01000003.1"/>
</dbReference>
<organism evidence="8 9">
    <name type="scientific">Lutibacter flavus</name>
    <dbReference type="NCBI Taxonomy" id="691689"/>
    <lineage>
        <taxon>Bacteria</taxon>
        <taxon>Pseudomonadati</taxon>
        <taxon>Bacteroidota</taxon>
        <taxon>Flavobacteriia</taxon>
        <taxon>Flavobacteriales</taxon>
        <taxon>Flavobacteriaceae</taxon>
        <taxon>Lutibacter</taxon>
    </lineage>
</organism>
<dbReference type="InterPro" id="IPR017850">
    <property type="entry name" value="Alkaline_phosphatase_core_sf"/>
</dbReference>
<dbReference type="PIRSF" id="PIRSF031924">
    <property type="entry name" value="Pi-irrepressible_AP"/>
    <property type="match status" value="1"/>
</dbReference>
<keyword evidence="1 5" id="KW-0597">Phosphoprotein</keyword>
<accession>A0A238XWS7</accession>
<dbReference type="Gene3D" id="3.30.1360.150">
    <property type="match status" value="1"/>
</dbReference>
<keyword evidence="2 4" id="KW-0479">Metal-binding</keyword>
<dbReference type="CDD" id="cd16016">
    <property type="entry name" value="AP-SPAP"/>
    <property type="match status" value="1"/>
</dbReference>
<dbReference type="AlphaFoldDB" id="A0A238XWS7"/>
<dbReference type="SUPFAM" id="SSF53649">
    <property type="entry name" value="Alkaline phosphatase-like"/>
    <property type="match status" value="1"/>
</dbReference>
<name>A0A238XWS7_9FLAO</name>
<feature type="signal peptide" evidence="7">
    <location>
        <begin position="1"/>
        <end position="22"/>
    </location>
</feature>
<sequence>MKKLFIILLVSFTLTQCIAIKAESTTSTPIESSTKTFQSKLQKNPKLIVGIVVDQMRYDYLIKFYNKYGEGGFKKLMNEGYNLKNVHYNYIPTYTAVGHTSIYTGTTPVNHGIISNNWYDKYEKKSIYCVDDANYETIGAQTGGKKSPHKMLTTTVTDQLKLAQNMQGKSIGIAIKDRSAILPAGHTADAAYWFEGGDEGKFISSTFYMNELPNWVNDFNNSGKANGYLNETWNTYYNISTYTETLPDNNKFEGLFEGKTTPTFPYNLAELRKLNGNYSLLKAVPSGNTITTDFVEAAIKGENLGKGNFTDFLAISYSSTDYVGHQFGVNAKELEDTYIRLDKDLERLLNYLDAEVGENNYTIFLTADHAAVQVPSYLNSLKIPGGYFDNDKFEEFVNNITLEYFNSKELIEDISNYQIFLNKEKIKQLNLDIHKVSQTIADEIISFENVYKTVTAHTLQTTSFTSGILETLQNGYNQKLSGDILFVPNPSTISYSKTGSTHGSGYAYDTHVPLIFYGANIDFGSSNKYYPIIDITPTISNFLNITEPNGSTGKAILEVLK</sequence>
<dbReference type="InterPro" id="IPR026263">
    <property type="entry name" value="Alkaline_phosphatase_prok"/>
</dbReference>
<evidence type="ECO:0000256" key="4">
    <source>
        <dbReference type="PIRNR" id="PIRNR031924"/>
    </source>
</evidence>
<dbReference type="Gene3D" id="3.40.720.10">
    <property type="entry name" value="Alkaline Phosphatase, subunit A"/>
    <property type="match status" value="1"/>
</dbReference>
<reference evidence="9" key="1">
    <citation type="submission" date="2017-06" db="EMBL/GenBank/DDBJ databases">
        <authorList>
            <person name="Varghese N."/>
            <person name="Submissions S."/>
        </authorList>
    </citation>
    <scope>NUCLEOTIDE SEQUENCE [LARGE SCALE GENOMIC DNA]</scope>
    <source>
        <strain evidence="9">DSM 27993</strain>
    </source>
</reference>
<dbReference type="Proteomes" id="UP000198412">
    <property type="component" value="Unassembled WGS sequence"/>
</dbReference>
<proteinExistence type="predicted"/>